<evidence type="ECO:0000313" key="2">
    <source>
        <dbReference type="EMBL" id="GGL01445.1"/>
    </source>
</evidence>
<keyword evidence="3" id="KW-1185">Reference proteome</keyword>
<gene>
    <name evidence="2" type="ORF">GCM10010094_72830</name>
</gene>
<evidence type="ECO:0000313" key="3">
    <source>
        <dbReference type="Proteomes" id="UP000637788"/>
    </source>
</evidence>
<sequence length="60" mass="5868">MGGLLGVEGVARLLALEQGKGEAESGATASLRTSVGMCGSKSEGKTDRSSIVAGPAAMSE</sequence>
<comment type="caution">
    <text evidence="2">The sequence shown here is derived from an EMBL/GenBank/DDBJ whole genome shotgun (WGS) entry which is preliminary data.</text>
</comment>
<evidence type="ECO:0000256" key="1">
    <source>
        <dbReference type="SAM" id="MobiDB-lite"/>
    </source>
</evidence>
<dbReference type="AlphaFoldDB" id="A0A917VPG0"/>
<protein>
    <submittedName>
        <fullName evidence="2">Uncharacterized protein</fullName>
    </submittedName>
</protein>
<dbReference type="RefSeq" id="WP_189326020.1">
    <property type="nucleotide sequence ID" value="NZ_BMPQ01000027.1"/>
</dbReference>
<proteinExistence type="predicted"/>
<feature type="region of interest" description="Disordered" evidence="1">
    <location>
        <begin position="35"/>
        <end position="60"/>
    </location>
</feature>
<dbReference type="EMBL" id="BMPQ01000027">
    <property type="protein sequence ID" value="GGL01445.1"/>
    <property type="molecule type" value="Genomic_DNA"/>
</dbReference>
<dbReference type="Proteomes" id="UP000637788">
    <property type="component" value="Unassembled WGS sequence"/>
</dbReference>
<name>A0A917VPG0_9ACTN</name>
<accession>A0A917VPG0</accession>
<reference evidence="2" key="2">
    <citation type="submission" date="2020-09" db="EMBL/GenBank/DDBJ databases">
        <authorList>
            <person name="Sun Q."/>
            <person name="Ohkuma M."/>
        </authorList>
    </citation>
    <scope>NUCLEOTIDE SEQUENCE</scope>
    <source>
        <strain evidence="2">JCM 3035</strain>
    </source>
</reference>
<organism evidence="2 3">
    <name type="scientific">Streptomyces flaveus</name>
    <dbReference type="NCBI Taxonomy" id="66370"/>
    <lineage>
        <taxon>Bacteria</taxon>
        <taxon>Bacillati</taxon>
        <taxon>Actinomycetota</taxon>
        <taxon>Actinomycetes</taxon>
        <taxon>Kitasatosporales</taxon>
        <taxon>Streptomycetaceae</taxon>
        <taxon>Streptomyces</taxon>
        <taxon>Streptomyces aurantiacus group</taxon>
    </lineage>
</organism>
<reference evidence="2" key="1">
    <citation type="journal article" date="2014" name="Int. J. Syst. Evol. Microbiol.">
        <title>Complete genome sequence of Corynebacterium casei LMG S-19264T (=DSM 44701T), isolated from a smear-ripened cheese.</title>
        <authorList>
            <consortium name="US DOE Joint Genome Institute (JGI-PGF)"/>
            <person name="Walter F."/>
            <person name="Albersmeier A."/>
            <person name="Kalinowski J."/>
            <person name="Ruckert C."/>
        </authorList>
    </citation>
    <scope>NUCLEOTIDE SEQUENCE</scope>
    <source>
        <strain evidence="2">JCM 3035</strain>
    </source>
</reference>